<reference evidence="3" key="2">
    <citation type="journal article" date="2016" name="Sci. Rep.">
        <title>Dictyocaulus viviparus genome, variome and transcriptome elucidate lungworm biology and support future intervention.</title>
        <authorList>
            <person name="McNulty S.N."/>
            <person name="Strube C."/>
            <person name="Rosa B.A."/>
            <person name="Martin J.C."/>
            <person name="Tyagi R."/>
            <person name="Choi Y.J."/>
            <person name="Wang Q."/>
            <person name="Hallsworth Pepin K."/>
            <person name="Zhang X."/>
            <person name="Ozersky P."/>
            <person name="Wilson R.K."/>
            <person name="Sternberg P.W."/>
            <person name="Gasser R.B."/>
            <person name="Mitreva M."/>
        </authorList>
    </citation>
    <scope>NUCLEOTIDE SEQUENCE [LARGE SCALE GENOMIC DNA]</scope>
    <source>
        <strain evidence="3">HannoverDv2000</strain>
    </source>
</reference>
<name>A0A0D8XI55_DICVI</name>
<gene>
    <name evidence="2" type="ORF">DICVIV_10544</name>
</gene>
<reference evidence="2 3" key="1">
    <citation type="submission" date="2013-11" db="EMBL/GenBank/DDBJ databases">
        <title>Draft genome of the bovine lungworm Dictyocaulus viviparus.</title>
        <authorList>
            <person name="Mitreva M."/>
        </authorList>
    </citation>
    <scope>NUCLEOTIDE SEQUENCE [LARGE SCALE GENOMIC DNA]</scope>
    <source>
        <strain evidence="2 3">HannoverDv2000</strain>
    </source>
</reference>
<organism evidence="2 3">
    <name type="scientific">Dictyocaulus viviparus</name>
    <name type="common">Bovine lungworm</name>
    <dbReference type="NCBI Taxonomy" id="29172"/>
    <lineage>
        <taxon>Eukaryota</taxon>
        <taxon>Metazoa</taxon>
        <taxon>Ecdysozoa</taxon>
        <taxon>Nematoda</taxon>
        <taxon>Chromadorea</taxon>
        <taxon>Rhabditida</taxon>
        <taxon>Rhabditina</taxon>
        <taxon>Rhabditomorpha</taxon>
        <taxon>Strongyloidea</taxon>
        <taxon>Metastrongylidae</taxon>
        <taxon>Dictyocaulus</taxon>
    </lineage>
</organism>
<keyword evidence="1" id="KW-1133">Transmembrane helix</keyword>
<evidence type="ECO:0000313" key="3">
    <source>
        <dbReference type="Proteomes" id="UP000053766"/>
    </source>
</evidence>
<dbReference type="Proteomes" id="UP000053766">
    <property type="component" value="Unassembled WGS sequence"/>
</dbReference>
<evidence type="ECO:0000256" key="1">
    <source>
        <dbReference type="SAM" id="Phobius"/>
    </source>
</evidence>
<keyword evidence="3" id="KW-1185">Reference proteome</keyword>
<dbReference type="Gene3D" id="1.20.140.150">
    <property type="match status" value="1"/>
</dbReference>
<dbReference type="EMBL" id="KN716558">
    <property type="protein sequence ID" value="KJH43444.1"/>
    <property type="molecule type" value="Genomic_DNA"/>
</dbReference>
<accession>A0A0D8XI55</accession>
<feature type="transmembrane region" description="Helical" evidence="1">
    <location>
        <begin position="61"/>
        <end position="82"/>
    </location>
</feature>
<protein>
    <submittedName>
        <fullName evidence="2">Uncharacterized protein</fullName>
    </submittedName>
</protein>
<sequence length="114" mass="13281">MGYSIIPIRPYALDMIVLEHYTSSRTPLVVDDFIAFEDPNIWSLDYRSLRSVEAHKNYYRAQAAIGMIALFLLLSTNTLALYTFYHHRYVYKRLVACLFLVIGLLINLCLIIFL</sequence>
<evidence type="ECO:0000313" key="2">
    <source>
        <dbReference type="EMBL" id="KJH43444.1"/>
    </source>
</evidence>
<keyword evidence="1" id="KW-0812">Transmembrane</keyword>
<keyword evidence="1" id="KW-0472">Membrane</keyword>
<dbReference type="AlphaFoldDB" id="A0A0D8XI55"/>
<dbReference type="STRING" id="29172.A0A0D8XI55"/>
<feature type="transmembrane region" description="Helical" evidence="1">
    <location>
        <begin position="94"/>
        <end position="113"/>
    </location>
</feature>
<proteinExistence type="predicted"/>